<dbReference type="EMBL" id="FNCZ01000012">
    <property type="protein sequence ID" value="SDI52430.1"/>
    <property type="molecule type" value="Genomic_DNA"/>
</dbReference>
<dbReference type="Proteomes" id="UP000199492">
    <property type="component" value="Unassembled WGS sequence"/>
</dbReference>
<name>A0A1G8LB20_9FLAO</name>
<gene>
    <name evidence="1" type="ORF">SAMN04489796_11273</name>
</gene>
<reference evidence="2" key="1">
    <citation type="submission" date="2016-10" db="EMBL/GenBank/DDBJ databases">
        <authorList>
            <person name="Varghese N."/>
            <person name="Submissions S."/>
        </authorList>
    </citation>
    <scope>NUCLEOTIDE SEQUENCE [LARGE SCALE GENOMIC DNA]</scope>
    <source>
        <strain evidence="2">DSM 15363</strain>
    </source>
</reference>
<dbReference type="OrthoDB" id="9806869at2"/>
<accession>A0A1G8LB20</accession>
<evidence type="ECO:0000313" key="1">
    <source>
        <dbReference type="EMBL" id="SDI52430.1"/>
    </source>
</evidence>
<organism evidence="1 2">
    <name type="scientific">Winogradskyella thalassocola</name>
    <dbReference type="NCBI Taxonomy" id="262004"/>
    <lineage>
        <taxon>Bacteria</taxon>
        <taxon>Pseudomonadati</taxon>
        <taxon>Bacteroidota</taxon>
        <taxon>Flavobacteriia</taxon>
        <taxon>Flavobacteriales</taxon>
        <taxon>Flavobacteriaceae</taxon>
        <taxon>Winogradskyella</taxon>
    </lineage>
</organism>
<evidence type="ECO:0000313" key="2">
    <source>
        <dbReference type="Proteomes" id="UP000199492"/>
    </source>
</evidence>
<protein>
    <submittedName>
        <fullName evidence="1">GxxExxY protein</fullName>
    </submittedName>
</protein>
<dbReference type="STRING" id="262004.SAMN04489796_11273"/>
<sequence length="128" mass="14589">MKEKTENEISYLIRGAIFKVYNELGPGLLESVYETVLSYELEKEGLSVKRQLGLPIFYDDIELETGFRLDLVVNNKVIIEIKSVETLAKVHHKQVLTYLKMSGLKLGILVNFNVDDITKGIFRKVNGL</sequence>
<keyword evidence="2" id="KW-1185">Reference proteome</keyword>
<dbReference type="NCBIfam" id="TIGR04256">
    <property type="entry name" value="GxxExxY"/>
    <property type="match status" value="1"/>
</dbReference>
<dbReference type="AlphaFoldDB" id="A0A1G8LB20"/>
<proteinExistence type="predicted"/>
<dbReference type="InterPro" id="IPR026350">
    <property type="entry name" value="GxxExxY"/>
</dbReference>
<dbReference type="RefSeq" id="WP_092470872.1">
    <property type="nucleotide sequence ID" value="NZ_FNCZ01000012.1"/>
</dbReference>
<dbReference type="Pfam" id="PF13366">
    <property type="entry name" value="PDDEXK_3"/>
    <property type="match status" value="1"/>
</dbReference>